<proteinExistence type="inferred from homology"/>
<feature type="chain" id="PRO_5045056236" description="Beta-lactamase" evidence="14">
    <location>
        <begin position="19"/>
        <end position="239"/>
    </location>
</feature>
<organism evidence="16 17">
    <name type="scientific">Cellvibrio fibrivorans</name>
    <dbReference type="NCBI Taxonomy" id="126350"/>
    <lineage>
        <taxon>Bacteria</taxon>
        <taxon>Pseudomonadati</taxon>
        <taxon>Pseudomonadota</taxon>
        <taxon>Gammaproteobacteria</taxon>
        <taxon>Cellvibrionales</taxon>
        <taxon>Cellvibrionaceae</taxon>
        <taxon>Cellvibrio</taxon>
    </lineage>
</organism>
<dbReference type="InterPro" id="IPR001018">
    <property type="entry name" value="Beta-lactamase_class-B_CS"/>
</dbReference>
<dbReference type="RefSeq" id="WP_310069068.1">
    <property type="nucleotide sequence ID" value="NZ_JAVDVX010000001.1"/>
</dbReference>
<protein>
    <recommendedName>
        <fullName evidence="6 13">Beta-lactamase</fullName>
        <ecNumber evidence="6 13">3.5.2.6</ecNumber>
    </recommendedName>
</protein>
<keyword evidence="12 13" id="KW-0046">Antibiotic resistance</keyword>
<dbReference type="InterPro" id="IPR036866">
    <property type="entry name" value="RibonucZ/Hydroxyglut_hydro"/>
</dbReference>
<dbReference type="InterPro" id="IPR050855">
    <property type="entry name" value="NDM-1-like"/>
</dbReference>
<evidence type="ECO:0000256" key="11">
    <source>
        <dbReference type="ARBA" id="ARBA00022833"/>
    </source>
</evidence>
<evidence type="ECO:0000256" key="7">
    <source>
        <dbReference type="ARBA" id="ARBA00022723"/>
    </source>
</evidence>
<keyword evidence="9" id="KW-0574">Periplasm</keyword>
<evidence type="ECO:0000256" key="12">
    <source>
        <dbReference type="ARBA" id="ARBA00023251"/>
    </source>
</evidence>
<evidence type="ECO:0000256" key="13">
    <source>
        <dbReference type="RuleBase" id="RU361140"/>
    </source>
</evidence>
<feature type="signal peptide" evidence="14">
    <location>
        <begin position="1"/>
        <end position="18"/>
    </location>
</feature>
<dbReference type="NCBIfam" id="NF012148">
    <property type="entry name" value="blaKHM-HMB"/>
    <property type="match status" value="1"/>
</dbReference>
<evidence type="ECO:0000256" key="8">
    <source>
        <dbReference type="ARBA" id="ARBA00022729"/>
    </source>
</evidence>
<evidence type="ECO:0000313" key="17">
    <source>
        <dbReference type="Proteomes" id="UP001253595"/>
    </source>
</evidence>
<evidence type="ECO:0000256" key="4">
    <source>
        <dbReference type="ARBA" id="ARBA00005250"/>
    </source>
</evidence>
<gene>
    <name evidence="16" type="ORF">J2X05_000866</name>
</gene>
<name>A0ABU1UUI6_9GAMM</name>
<feature type="domain" description="Metallo-beta-lactamase" evidence="15">
    <location>
        <begin position="50"/>
        <end position="215"/>
    </location>
</feature>
<dbReference type="PANTHER" id="PTHR42951:SF4">
    <property type="entry name" value="ACYL-COENZYME A THIOESTERASE MBLAC2"/>
    <property type="match status" value="1"/>
</dbReference>
<evidence type="ECO:0000256" key="14">
    <source>
        <dbReference type="SAM" id="SignalP"/>
    </source>
</evidence>
<dbReference type="GO" id="GO:0008800">
    <property type="term" value="F:beta-lactamase activity"/>
    <property type="evidence" value="ECO:0007669"/>
    <property type="project" value="UniProtKB-EC"/>
</dbReference>
<dbReference type="PROSITE" id="PS00744">
    <property type="entry name" value="BETA_LACTAMASE_B_2"/>
    <property type="match status" value="1"/>
</dbReference>
<evidence type="ECO:0000256" key="3">
    <source>
        <dbReference type="ARBA" id="ARBA00004418"/>
    </source>
</evidence>
<dbReference type="CDD" id="cd16301">
    <property type="entry name" value="IMP_DIM-like_MBL-B1"/>
    <property type="match status" value="1"/>
</dbReference>
<dbReference type="PROSITE" id="PS00743">
    <property type="entry name" value="BETA_LACTAMASE_B_1"/>
    <property type="match status" value="1"/>
</dbReference>
<comment type="similarity">
    <text evidence="4 13">Belongs to the metallo-beta-lactamase superfamily. Class-B beta-lactamase family.</text>
</comment>
<dbReference type="PANTHER" id="PTHR42951">
    <property type="entry name" value="METALLO-BETA-LACTAMASE DOMAIN-CONTAINING"/>
    <property type="match status" value="1"/>
</dbReference>
<dbReference type="InterPro" id="IPR001279">
    <property type="entry name" value="Metallo-B-lactamas"/>
</dbReference>
<evidence type="ECO:0000259" key="15">
    <source>
        <dbReference type="SMART" id="SM00849"/>
    </source>
</evidence>
<reference evidence="16 17" key="1">
    <citation type="submission" date="2023-07" db="EMBL/GenBank/DDBJ databases">
        <title>Sorghum-associated microbial communities from plants grown in Nebraska, USA.</title>
        <authorList>
            <person name="Schachtman D."/>
        </authorList>
    </citation>
    <scope>NUCLEOTIDE SEQUENCE [LARGE SCALE GENOMIC DNA]</scope>
    <source>
        <strain evidence="16 17">BE190</strain>
    </source>
</reference>
<keyword evidence="11 13" id="KW-0862">Zinc</keyword>
<evidence type="ECO:0000256" key="1">
    <source>
        <dbReference type="ARBA" id="ARBA00001526"/>
    </source>
</evidence>
<evidence type="ECO:0000256" key="9">
    <source>
        <dbReference type="ARBA" id="ARBA00022764"/>
    </source>
</evidence>
<evidence type="ECO:0000313" key="16">
    <source>
        <dbReference type="EMBL" id="MDR7088863.1"/>
    </source>
</evidence>
<dbReference type="NCBIfam" id="NF012145">
    <property type="entry name" value="blaDIM_SIM_IMP"/>
    <property type="match status" value="1"/>
</dbReference>
<dbReference type="Proteomes" id="UP001253595">
    <property type="component" value="Unassembled WGS sequence"/>
</dbReference>
<sequence>MKVFLAASLFFLSSITFAEDPLPELEIKKIDDGVYLYTAYEKIEGWGLVGSNGLVVLDNKDAYLIDTPISAPNTEKLVKWIDAQGFTAKASISTHFHSDSTGGIAFLNSKSIPTYASKQTNKLLENKGEVQATHSFTKNPFWLVNKKIEVFYPGAGHTRDNLVVWMPEKKILFGGCFVKPEGLGNLGDAVIEDWPASAEKLIARYSSATLVVPGHGKIGDASLLTKTKQRAVEAVAAKK</sequence>
<comment type="subunit">
    <text evidence="5">Monomer.</text>
</comment>
<comment type="catalytic activity">
    <reaction evidence="1 13">
        <text>a beta-lactam + H2O = a substituted beta-amino acid</text>
        <dbReference type="Rhea" id="RHEA:20401"/>
        <dbReference type="ChEBI" id="CHEBI:15377"/>
        <dbReference type="ChEBI" id="CHEBI:35627"/>
        <dbReference type="ChEBI" id="CHEBI:140347"/>
        <dbReference type="EC" id="3.5.2.6"/>
    </reaction>
</comment>
<keyword evidence="10 13" id="KW-0378">Hydrolase</keyword>
<dbReference type="Pfam" id="PF00753">
    <property type="entry name" value="Lactamase_B"/>
    <property type="match status" value="1"/>
</dbReference>
<dbReference type="InterPro" id="IPR058199">
    <property type="entry name" value="BlaB//VIM/IMP-1"/>
</dbReference>
<comment type="caution">
    <text evidence="16">The sequence shown here is derived from an EMBL/GenBank/DDBJ whole genome shotgun (WGS) entry which is preliminary data.</text>
</comment>
<dbReference type="SUPFAM" id="SSF56281">
    <property type="entry name" value="Metallo-hydrolase/oxidoreductase"/>
    <property type="match status" value="1"/>
</dbReference>
<comment type="cofactor">
    <cofactor evidence="2 13">
        <name>Zn(2+)</name>
        <dbReference type="ChEBI" id="CHEBI:29105"/>
    </cofactor>
</comment>
<dbReference type="NCBIfam" id="NF033088">
    <property type="entry name" value="bla_subclass_B1"/>
    <property type="match status" value="1"/>
</dbReference>
<evidence type="ECO:0000256" key="10">
    <source>
        <dbReference type="ARBA" id="ARBA00022801"/>
    </source>
</evidence>
<comment type="subcellular location">
    <subcellularLocation>
        <location evidence="3">Periplasm</location>
    </subcellularLocation>
</comment>
<keyword evidence="17" id="KW-1185">Reference proteome</keyword>
<accession>A0ABU1UUI6</accession>
<evidence type="ECO:0000256" key="5">
    <source>
        <dbReference type="ARBA" id="ARBA00011245"/>
    </source>
</evidence>
<dbReference type="NCBIfam" id="NF012229">
    <property type="entry name" value="bla_class_B_core"/>
    <property type="match status" value="1"/>
</dbReference>
<dbReference type="NCBIfam" id="NF041632">
    <property type="entry name" value="blaKHM"/>
    <property type="match status" value="1"/>
</dbReference>
<evidence type="ECO:0000256" key="2">
    <source>
        <dbReference type="ARBA" id="ARBA00001947"/>
    </source>
</evidence>
<keyword evidence="8 14" id="KW-0732">Signal</keyword>
<dbReference type="EMBL" id="JAVDVX010000001">
    <property type="protein sequence ID" value="MDR7088863.1"/>
    <property type="molecule type" value="Genomic_DNA"/>
</dbReference>
<keyword evidence="7 13" id="KW-0479">Metal-binding</keyword>
<evidence type="ECO:0000256" key="6">
    <source>
        <dbReference type="ARBA" id="ARBA00012865"/>
    </source>
</evidence>
<dbReference type="Gene3D" id="3.60.15.10">
    <property type="entry name" value="Ribonuclease Z/Hydroxyacylglutathione hydrolase-like"/>
    <property type="match status" value="1"/>
</dbReference>
<dbReference type="EC" id="3.5.2.6" evidence="6 13"/>
<dbReference type="SMART" id="SM00849">
    <property type="entry name" value="Lactamase_B"/>
    <property type="match status" value="1"/>
</dbReference>